<evidence type="ECO:0000259" key="4">
    <source>
        <dbReference type="PROSITE" id="PS51388"/>
    </source>
</evidence>
<dbReference type="PROSITE" id="PS51388">
    <property type="entry name" value="GED"/>
    <property type="match status" value="1"/>
</dbReference>
<dbReference type="GO" id="GO:0006897">
    <property type="term" value="P:endocytosis"/>
    <property type="evidence" value="ECO:0007669"/>
    <property type="project" value="TreeGrafter"/>
</dbReference>
<dbReference type="GO" id="GO:0005525">
    <property type="term" value="F:GTP binding"/>
    <property type="evidence" value="ECO:0007669"/>
    <property type="project" value="InterPro"/>
</dbReference>
<dbReference type="AlphaFoldDB" id="A0A8H6Y2E0"/>
<proteinExistence type="predicted"/>
<feature type="compositionally biased region" description="Low complexity" evidence="3">
    <location>
        <begin position="670"/>
        <end position="690"/>
    </location>
</feature>
<dbReference type="PANTHER" id="PTHR11566">
    <property type="entry name" value="DYNAMIN"/>
    <property type="match status" value="1"/>
</dbReference>
<dbReference type="CDD" id="cd08771">
    <property type="entry name" value="DLP_1"/>
    <property type="match status" value="1"/>
</dbReference>
<evidence type="ECO:0000313" key="6">
    <source>
        <dbReference type="EMBL" id="KAF7351392.1"/>
    </source>
</evidence>
<dbReference type="PROSITE" id="PS51718">
    <property type="entry name" value="G_DYNAMIN_2"/>
    <property type="match status" value="1"/>
</dbReference>
<dbReference type="Pfam" id="PF00350">
    <property type="entry name" value="Dynamin_N"/>
    <property type="match status" value="1"/>
</dbReference>
<accession>A0A8H6Y2E0</accession>
<feature type="region of interest" description="Disordered" evidence="3">
    <location>
        <begin position="660"/>
        <end position="693"/>
    </location>
</feature>
<feature type="compositionally biased region" description="Basic and acidic residues" evidence="3">
    <location>
        <begin position="606"/>
        <end position="622"/>
    </location>
</feature>
<dbReference type="SUPFAM" id="SSF52540">
    <property type="entry name" value="P-loop containing nucleoside triphosphate hydrolases"/>
    <property type="match status" value="1"/>
</dbReference>
<dbReference type="InterPro" id="IPR001401">
    <property type="entry name" value="Dynamin_GTPase"/>
</dbReference>
<evidence type="ECO:0000313" key="7">
    <source>
        <dbReference type="Proteomes" id="UP000623467"/>
    </source>
</evidence>
<gene>
    <name evidence="6" type="ORF">MSAN_01570900</name>
</gene>
<dbReference type="Proteomes" id="UP000623467">
    <property type="component" value="Unassembled WGS sequence"/>
</dbReference>
<evidence type="ECO:0000256" key="2">
    <source>
        <dbReference type="ARBA" id="ARBA00023134"/>
    </source>
</evidence>
<dbReference type="InterPro" id="IPR022812">
    <property type="entry name" value="Dynamin"/>
</dbReference>
<reference evidence="6" key="1">
    <citation type="submission" date="2020-05" db="EMBL/GenBank/DDBJ databases">
        <title>Mycena genomes resolve the evolution of fungal bioluminescence.</title>
        <authorList>
            <person name="Tsai I.J."/>
        </authorList>
    </citation>
    <scope>NUCLEOTIDE SEQUENCE</scope>
    <source>
        <strain evidence="6">160909Yilan</strain>
    </source>
</reference>
<feature type="region of interest" description="Disordered" evidence="3">
    <location>
        <begin position="606"/>
        <end position="626"/>
    </location>
</feature>
<dbReference type="PRINTS" id="PR00195">
    <property type="entry name" value="DYNAMIN"/>
</dbReference>
<dbReference type="Pfam" id="PF01031">
    <property type="entry name" value="Dynamin_M"/>
    <property type="match status" value="1"/>
</dbReference>
<feature type="domain" description="GED" evidence="4">
    <location>
        <begin position="729"/>
        <end position="825"/>
    </location>
</feature>
<evidence type="ECO:0000256" key="3">
    <source>
        <dbReference type="SAM" id="MobiDB-lite"/>
    </source>
</evidence>
<dbReference type="GO" id="GO:0000266">
    <property type="term" value="P:mitochondrial fission"/>
    <property type="evidence" value="ECO:0007669"/>
    <property type="project" value="TreeGrafter"/>
</dbReference>
<dbReference type="InterPro" id="IPR030381">
    <property type="entry name" value="G_DYNAMIN_dom"/>
</dbReference>
<dbReference type="GO" id="GO:0005874">
    <property type="term" value="C:microtubule"/>
    <property type="evidence" value="ECO:0007669"/>
    <property type="project" value="TreeGrafter"/>
</dbReference>
<protein>
    <submittedName>
        <fullName evidence="6">Uncharacterized protein</fullName>
    </submittedName>
</protein>
<evidence type="ECO:0000256" key="1">
    <source>
        <dbReference type="ARBA" id="ARBA00022741"/>
    </source>
</evidence>
<dbReference type="GO" id="GO:0016559">
    <property type="term" value="P:peroxisome fission"/>
    <property type="evidence" value="ECO:0007669"/>
    <property type="project" value="TreeGrafter"/>
</dbReference>
<organism evidence="6 7">
    <name type="scientific">Mycena sanguinolenta</name>
    <dbReference type="NCBI Taxonomy" id="230812"/>
    <lineage>
        <taxon>Eukaryota</taxon>
        <taxon>Fungi</taxon>
        <taxon>Dikarya</taxon>
        <taxon>Basidiomycota</taxon>
        <taxon>Agaricomycotina</taxon>
        <taxon>Agaricomycetes</taxon>
        <taxon>Agaricomycetidae</taxon>
        <taxon>Agaricales</taxon>
        <taxon>Marasmiineae</taxon>
        <taxon>Mycenaceae</taxon>
        <taxon>Mycena</taxon>
    </lineage>
</organism>
<dbReference type="OrthoDB" id="5061070at2759"/>
<dbReference type="Gene3D" id="3.40.50.300">
    <property type="entry name" value="P-loop containing nucleotide triphosphate hydrolases"/>
    <property type="match status" value="1"/>
</dbReference>
<keyword evidence="2" id="KW-0342">GTP-binding</keyword>
<feature type="domain" description="Dynamin-type G" evidence="5">
    <location>
        <begin position="38"/>
        <end position="364"/>
    </location>
</feature>
<evidence type="ECO:0000259" key="5">
    <source>
        <dbReference type="PROSITE" id="PS51718"/>
    </source>
</evidence>
<dbReference type="EMBL" id="JACAZH010000013">
    <property type="protein sequence ID" value="KAF7351392.1"/>
    <property type="molecule type" value="Genomic_DNA"/>
</dbReference>
<keyword evidence="7" id="KW-1185">Reference proteome</keyword>
<sequence>MSDTGNATQLSAKSDYALHRKELLNLISQLRAVGAQGDLDLPRITVIGNQSAGKSSLVEAISGIKVPRDAGTCTRCPMECRLASSSSWSCRISIRTEFDDLGRPQEVHERPFGKGIVNPSEVEIALRRAQLAVLSPGVSDEQILAMSFEDLKKGIPGVEPMRFSRNVICVDLEGFYFAAPLCYILNRSTPLLGPELTDLIFLDLPGLIANAEQQVVDLVEEMVVSHIQGSGIILVALPMPGADDIENQKALRLARQQDPEGRRTIGVLTKPDILSTGSNMRDQWLDVIEGRRHPLNHGYFCTRQPDDDERNNKITPAQARRAEINFFSATAPWSTTTHKDRFGTENLVATLSALLIQIINDRLPDIRNKANEQMNECRRALDMIPAKVVGEPATHMLNLITAFCTDIRLFVDGQSDMSALIHERNTAFDRFKMSIHKTQPQFVARVPGQAGTLGFPIPIDNDIPSSATDLIALQKPVYLTDVRTHIAKSITRELPGNIPFSAKKTLITAFQQTWYACAAECFNTVKQSMLALLIRCIDEKFGRYNLLRKRLKECITNMAAKYYESCGNFLMAMLEVEIMPFTMNDHYLHASTEKWLSRYKDERAGKQRIDEEPAGKRRKLDETGTLASTPRVPEVFKFGPATSSPASVFNGKPVSAFGAAPLDSTRATPSASTFKSPETSSSSPSPTNPTMAESEKINSVLAQLAELGYPGIAPEDFGKLRPVDEFETEITVMSEVRGYFQVAYKRVIDNIPALIDSKFLRAIAQNLQQELISEFGLGSENANTVCAAFLVEDPVTVAKRDGLIAKARRIEAVQIQLHNFGLKRTVQV</sequence>
<keyword evidence="1" id="KW-0547">Nucleotide-binding</keyword>
<dbReference type="PANTHER" id="PTHR11566:SF21">
    <property type="entry name" value="DYNAMIN RELATED PROTEIN 1, ISOFORM A"/>
    <property type="match status" value="1"/>
</dbReference>
<dbReference type="Gene3D" id="1.20.120.1240">
    <property type="entry name" value="Dynamin, middle domain"/>
    <property type="match status" value="1"/>
</dbReference>
<dbReference type="GO" id="GO:0005739">
    <property type="term" value="C:mitochondrion"/>
    <property type="evidence" value="ECO:0007669"/>
    <property type="project" value="TreeGrafter"/>
</dbReference>
<dbReference type="InterPro" id="IPR000375">
    <property type="entry name" value="Dynamin_stalk"/>
</dbReference>
<dbReference type="GO" id="GO:0003924">
    <property type="term" value="F:GTPase activity"/>
    <property type="evidence" value="ECO:0007669"/>
    <property type="project" value="InterPro"/>
</dbReference>
<dbReference type="InterPro" id="IPR027417">
    <property type="entry name" value="P-loop_NTPase"/>
</dbReference>
<comment type="caution">
    <text evidence="6">The sequence shown here is derived from an EMBL/GenBank/DDBJ whole genome shotgun (WGS) entry which is preliminary data.</text>
</comment>
<dbReference type="InterPro" id="IPR045063">
    <property type="entry name" value="Dynamin_N"/>
</dbReference>
<dbReference type="GO" id="GO:0008017">
    <property type="term" value="F:microtubule binding"/>
    <property type="evidence" value="ECO:0007669"/>
    <property type="project" value="TreeGrafter"/>
</dbReference>
<dbReference type="GO" id="GO:0016020">
    <property type="term" value="C:membrane"/>
    <property type="evidence" value="ECO:0007669"/>
    <property type="project" value="TreeGrafter"/>
</dbReference>
<dbReference type="InterPro" id="IPR003130">
    <property type="entry name" value="GED"/>
</dbReference>
<dbReference type="SMART" id="SM00053">
    <property type="entry name" value="DYNc"/>
    <property type="match status" value="1"/>
</dbReference>
<dbReference type="InterPro" id="IPR020850">
    <property type="entry name" value="GED_dom"/>
</dbReference>
<name>A0A8H6Y2E0_9AGAR</name>
<dbReference type="Pfam" id="PF02212">
    <property type="entry name" value="GED"/>
    <property type="match status" value="1"/>
</dbReference>
<dbReference type="GO" id="GO:0048312">
    <property type="term" value="P:intracellular distribution of mitochondria"/>
    <property type="evidence" value="ECO:0007669"/>
    <property type="project" value="TreeGrafter"/>
</dbReference>